<evidence type="ECO:0000256" key="1">
    <source>
        <dbReference type="SAM" id="MobiDB-lite"/>
    </source>
</evidence>
<feature type="region of interest" description="Disordered" evidence="1">
    <location>
        <begin position="1"/>
        <end position="22"/>
    </location>
</feature>
<proteinExistence type="predicted"/>
<name>A0A917ING4_9MICC</name>
<evidence type="ECO:0000259" key="2">
    <source>
        <dbReference type="PROSITE" id="PS51186"/>
    </source>
</evidence>
<dbReference type="RefSeq" id="WP_229722996.1">
    <property type="nucleotide sequence ID" value="NZ_BMDC01000001.1"/>
</dbReference>
<dbReference type="Pfam" id="PF00583">
    <property type="entry name" value="Acetyltransf_1"/>
    <property type="match status" value="1"/>
</dbReference>
<feature type="domain" description="N-acetyltransferase" evidence="2">
    <location>
        <begin position="56"/>
        <end position="213"/>
    </location>
</feature>
<comment type="caution">
    <text evidence="3">The sequence shown here is derived from an EMBL/GenBank/DDBJ whole genome shotgun (WGS) entry which is preliminary data.</text>
</comment>
<protein>
    <submittedName>
        <fullName evidence="3">N-acetyltransferase</fullName>
    </submittedName>
</protein>
<organism evidence="3 4">
    <name type="scientific">Rothia aerolata</name>
    <dbReference type="NCBI Taxonomy" id="1812262"/>
    <lineage>
        <taxon>Bacteria</taxon>
        <taxon>Bacillati</taxon>
        <taxon>Actinomycetota</taxon>
        <taxon>Actinomycetes</taxon>
        <taxon>Micrococcales</taxon>
        <taxon>Micrococcaceae</taxon>
        <taxon>Rothia</taxon>
    </lineage>
</organism>
<dbReference type="Gene3D" id="3.40.630.30">
    <property type="match status" value="1"/>
</dbReference>
<dbReference type="InterPro" id="IPR016181">
    <property type="entry name" value="Acyl_CoA_acyltransferase"/>
</dbReference>
<dbReference type="InterPro" id="IPR000182">
    <property type="entry name" value="GNAT_dom"/>
</dbReference>
<evidence type="ECO:0000313" key="4">
    <source>
        <dbReference type="Proteomes" id="UP000600171"/>
    </source>
</evidence>
<dbReference type="Proteomes" id="UP000600171">
    <property type="component" value="Unassembled WGS sequence"/>
</dbReference>
<dbReference type="CDD" id="cd04301">
    <property type="entry name" value="NAT_SF"/>
    <property type="match status" value="1"/>
</dbReference>
<dbReference type="SUPFAM" id="SSF55729">
    <property type="entry name" value="Acyl-CoA N-acyltransferases (Nat)"/>
    <property type="match status" value="1"/>
</dbReference>
<dbReference type="EMBL" id="BMDC01000001">
    <property type="protein sequence ID" value="GGH57058.1"/>
    <property type="molecule type" value="Genomic_DNA"/>
</dbReference>
<sequence length="221" mass="24968">MTIERQAAAGAAELEWASEGEWENDAAPRSVTITHLQMLTPPTRRPLETPANVRIERVGHPTPELARWLYSVVGGPYRWYERLGWSRQQWQVELEETGSEIWLIYLDGTPAGYCQLHVTVAANEGSMSSETEILYFGLMQFAQGQGLGKAFLEAMIANAWSIDRRHPLPAVSRVWVHTCDLDGPFALANYQKRGLEIMKSETHTEVILKHPLSSWESMFAS</sequence>
<gene>
    <name evidence="3" type="ORF">GCM10007359_01810</name>
</gene>
<dbReference type="GO" id="GO:0016747">
    <property type="term" value="F:acyltransferase activity, transferring groups other than amino-acyl groups"/>
    <property type="evidence" value="ECO:0007669"/>
    <property type="project" value="InterPro"/>
</dbReference>
<evidence type="ECO:0000313" key="3">
    <source>
        <dbReference type="EMBL" id="GGH57058.1"/>
    </source>
</evidence>
<reference evidence="3 4" key="1">
    <citation type="journal article" date="2014" name="Int. J. Syst. Evol. Microbiol.">
        <title>Complete genome sequence of Corynebacterium casei LMG S-19264T (=DSM 44701T), isolated from a smear-ripened cheese.</title>
        <authorList>
            <consortium name="US DOE Joint Genome Institute (JGI-PGF)"/>
            <person name="Walter F."/>
            <person name="Albersmeier A."/>
            <person name="Kalinowski J."/>
            <person name="Ruckert C."/>
        </authorList>
    </citation>
    <scope>NUCLEOTIDE SEQUENCE [LARGE SCALE GENOMIC DNA]</scope>
    <source>
        <strain evidence="3 4">CCM 8669</strain>
    </source>
</reference>
<dbReference type="PROSITE" id="PS51186">
    <property type="entry name" value="GNAT"/>
    <property type="match status" value="1"/>
</dbReference>
<accession>A0A917ING4</accession>
<dbReference type="AlphaFoldDB" id="A0A917ING4"/>
<keyword evidence="4" id="KW-1185">Reference proteome</keyword>